<reference evidence="5" key="2">
    <citation type="submission" date="2020-08" db="EMBL/GenBank/DDBJ databases">
        <title>Plant Genome Project.</title>
        <authorList>
            <person name="Zhang R.-G."/>
        </authorList>
    </citation>
    <scope>NUCLEOTIDE SEQUENCE</scope>
    <source>
        <strain evidence="5">Huo1</strain>
        <tissue evidence="5">Leaf</tissue>
    </source>
</reference>
<dbReference type="EMBL" id="PNBA02000020">
    <property type="protein sequence ID" value="KAG6388955.1"/>
    <property type="molecule type" value="Genomic_DNA"/>
</dbReference>
<dbReference type="AlphaFoldDB" id="A0A8X8W6I1"/>
<accession>A0A8X8W6I1</accession>
<dbReference type="GO" id="GO:2000022">
    <property type="term" value="P:regulation of jasmonic acid mediated signaling pathway"/>
    <property type="evidence" value="ECO:0007669"/>
    <property type="project" value="UniProtKB-UniRule"/>
</dbReference>
<evidence type="ECO:0000313" key="5">
    <source>
        <dbReference type="EMBL" id="KAG6388955.1"/>
    </source>
</evidence>
<dbReference type="InterPro" id="IPR010399">
    <property type="entry name" value="Tify_dom"/>
</dbReference>
<dbReference type="GO" id="GO:0005634">
    <property type="term" value="C:nucleus"/>
    <property type="evidence" value="ECO:0007669"/>
    <property type="project" value="UniProtKB-SubCell"/>
</dbReference>
<comment type="caution">
    <text evidence="5">The sequence shown here is derived from an EMBL/GenBank/DDBJ whole genome shotgun (WGS) entry which is preliminary data.</text>
</comment>
<dbReference type="PROSITE" id="PS51320">
    <property type="entry name" value="TIFY"/>
    <property type="match status" value="1"/>
</dbReference>
<dbReference type="GO" id="GO:0031347">
    <property type="term" value="P:regulation of defense response"/>
    <property type="evidence" value="ECO:0007669"/>
    <property type="project" value="UniProtKB-UniRule"/>
</dbReference>
<dbReference type="InterPro" id="IPR018467">
    <property type="entry name" value="CCT_CS"/>
</dbReference>
<feature type="domain" description="Tify" evidence="4">
    <location>
        <begin position="1"/>
        <end position="29"/>
    </location>
</feature>
<proteinExistence type="inferred from homology"/>
<reference evidence="5" key="1">
    <citation type="submission" date="2018-01" db="EMBL/GenBank/DDBJ databases">
        <authorList>
            <person name="Mao J.F."/>
        </authorList>
    </citation>
    <scope>NUCLEOTIDE SEQUENCE</scope>
    <source>
        <strain evidence="5">Huo1</strain>
        <tissue evidence="5">Leaf</tissue>
    </source>
</reference>
<dbReference type="SMART" id="SM00979">
    <property type="entry name" value="TIFY"/>
    <property type="match status" value="1"/>
</dbReference>
<keyword evidence="2" id="KW-0539">Nucleus</keyword>
<comment type="function">
    <text evidence="2">Repressor of jasmonate responses.</text>
</comment>
<comment type="similarity">
    <text evidence="1 2">Belongs to the TIFY/JAZ family.</text>
</comment>
<dbReference type="PANTHER" id="PTHR33077">
    <property type="entry name" value="PROTEIN TIFY 4A-RELATED-RELATED"/>
    <property type="match status" value="1"/>
</dbReference>
<name>A0A8X8W6I1_SALSN</name>
<feature type="region of interest" description="Disordered" evidence="3">
    <location>
        <begin position="82"/>
        <end position="113"/>
    </location>
</feature>
<dbReference type="Pfam" id="PF09425">
    <property type="entry name" value="Jas_motif"/>
    <property type="match status" value="1"/>
</dbReference>
<dbReference type="Proteomes" id="UP000298416">
    <property type="component" value="Unassembled WGS sequence"/>
</dbReference>
<evidence type="ECO:0000259" key="4">
    <source>
        <dbReference type="PROSITE" id="PS51320"/>
    </source>
</evidence>
<evidence type="ECO:0000256" key="3">
    <source>
        <dbReference type="SAM" id="MobiDB-lite"/>
    </source>
</evidence>
<organism evidence="5">
    <name type="scientific">Salvia splendens</name>
    <name type="common">Scarlet sage</name>
    <dbReference type="NCBI Taxonomy" id="180675"/>
    <lineage>
        <taxon>Eukaryota</taxon>
        <taxon>Viridiplantae</taxon>
        <taxon>Streptophyta</taxon>
        <taxon>Embryophyta</taxon>
        <taxon>Tracheophyta</taxon>
        <taxon>Spermatophyta</taxon>
        <taxon>Magnoliopsida</taxon>
        <taxon>eudicotyledons</taxon>
        <taxon>Gunneridae</taxon>
        <taxon>Pentapetalae</taxon>
        <taxon>asterids</taxon>
        <taxon>lamiids</taxon>
        <taxon>Lamiales</taxon>
        <taxon>Lamiaceae</taxon>
        <taxon>Nepetoideae</taxon>
        <taxon>Mentheae</taxon>
        <taxon>Salviinae</taxon>
        <taxon>Salvia</taxon>
        <taxon>Salvia subgen. Calosphace</taxon>
        <taxon>core Calosphace</taxon>
    </lineage>
</organism>
<protein>
    <recommendedName>
        <fullName evidence="2">Protein TIFY</fullName>
    </recommendedName>
    <alternativeName>
        <fullName evidence="2">Jasmonate ZIM domain-containing protein</fullName>
    </alternativeName>
</protein>
<comment type="subcellular location">
    <subcellularLocation>
        <location evidence="2">Nucleus</location>
    </subcellularLocation>
</comment>
<keyword evidence="6" id="KW-1185">Reference proteome</keyword>
<dbReference type="Pfam" id="PF06200">
    <property type="entry name" value="tify"/>
    <property type="match status" value="1"/>
</dbReference>
<keyword evidence="2" id="KW-1184">Jasmonic acid signaling pathway</keyword>
<gene>
    <name evidence="5" type="ORF">SASPL_150392</name>
</gene>
<evidence type="ECO:0000313" key="6">
    <source>
        <dbReference type="Proteomes" id="UP000298416"/>
    </source>
</evidence>
<dbReference type="InterPro" id="IPR040390">
    <property type="entry name" value="TIFY/JAZ"/>
</dbReference>
<evidence type="ECO:0000256" key="2">
    <source>
        <dbReference type="RuleBase" id="RU369065"/>
    </source>
</evidence>
<feature type="compositionally biased region" description="Low complexity" evidence="3">
    <location>
        <begin position="82"/>
        <end position="93"/>
    </location>
</feature>
<dbReference type="PANTHER" id="PTHR33077:SF140">
    <property type="entry name" value="PROTEIN TIFY 10B"/>
    <property type="match status" value="1"/>
</dbReference>
<sequence length="113" mass="11968">MTIFYGGQVMVFNDFPADKAQEILALASKSSAVVAPPPAAESASGVPAFVAAQPSLDSDLPIARKNSLARFLEKRRDRVTANAPYPAAARKAAPVPPPKAEEWLGLGPQIQRN</sequence>
<dbReference type="GO" id="GO:0009611">
    <property type="term" value="P:response to wounding"/>
    <property type="evidence" value="ECO:0007669"/>
    <property type="project" value="UniProtKB-UniRule"/>
</dbReference>
<evidence type="ECO:0000256" key="1">
    <source>
        <dbReference type="ARBA" id="ARBA00008614"/>
    </source>
</evidence>
<comment type="domain">
    <text evidence="2">The jas domain is required for interaction with COI1.</text>
</comment>